<proteinExistence type="predicted"/>
<evidence type="ECO:0000313" key="1">
    <source>
        <dbReference type="EMBL" id="KAJ4830425.1"/>
    </source>
</evidence>
<evidence type="ECO:0008006" key="3">
    <source>
        <dbReference type="Google" id="ProtNLM"/>
    </source>
</evidence>
<reference evidence="1" key="1">
    <citation type="submission" date="2022-02" db="EMBL/GenBank/DDBJ databases">
        <authorList>
            <person name="Henning P.M."/>
            <person name="McCubbin A.G."/>
            <person name="Shore J.S."/>
        </authorList>
    </citation>
    <scope>NUCLEOTIDE SEQUENCE</scope>
    <source>
        <strain evidence="1">F60SS</strain>
        <tissue evidence="1">Leaves</tissue>
    </source>
</reference>
<keyword evidence="2" id="KW-1185">Reference proteome</keyword>
<dbReference type="OrthoDB" id="1304206at2759"/>
<organism evidence="1 2">
    <name type="scientific">Turnera subulata</name>
    <dbReference type="NCBI Taxonomy" id="218843"/>
    <lineage>
        <taxon>Eukaryota</taxon>
        <taxon>Viridiplantae</taxon>
        <taxon>Streptophyta</taxon>
        <taxon>Embryophyta</taxon>
        <taxon>Tracheophyta</taxon>
        <taxon>Spermatophyta</taxon>
        <taxon>Magnoliopsida</taxon>
        <taxon>eudicotyledons</taxon>
        <taxon>Gunneridae</taxon>
        <taxon>Pentapetalae</taxon>
        <taxon>rosids</taxon>
        <taxon>fabids</taxon>
        <taxon>Malpighiales</taxon>
        <taxon>Passifloraceae</taxon>
        <taxon>Turnera</taxon>
    </lineage>
</organism>
<dbReference type="Proteomes" id="UP001141552">
    <property type="component" value="Unassembled WGS sequence"/>
</dbReference>
<reference evidence="1" key="2">
    <citation type="journal article" date="2023" name="Plants (Basel)">
        <title>Annotation of the Turnera subulata (Passifloraceae) Draft Genome Reveals the S-Locus Evolved after the Divergence of Turneroideae from Passifloroideae in a Stepwise Manner.</title>
        <authorList>
            <person name="Henning P.M."/>
            <person name="Roalson E.H."/>
            <person name="Mir W."/>
            <person name="McCubbin A.G."/>
            <person name="Shore J.S."/>
        </authorList>
    </citation>
    <scope>NUCLEOTIDE SEQUENCE</scope>
    <source>
        <strain evidence="1">F60SS</strain>
    </source>
</reference>
<dbReference type="AlphaFoldDB" id="A0A9Q0FFB6"/>
<comment type="caution">
    <text evidence="1">The sequence shown here is derived from an EMBL/GenBank/DDBJ whole genome shotgun (WGS) entry which is preliminary data.</text>
</comment>
<dbReference type="EMBL" id="JAKUCV010005642">
    <property type="protein sequence ID" value="KAJ4830425.1"/>
    <property type="molecule type" value="Genomic_DNA"/>
</dbReference>
<protein>
    <recommendedName>
        <fullName evidence="3">DUF4283 domain-containing protein</fullName>
    </recommendedName>
</protein>
<sequence length="83" mass="9528">MDMVDRTLAWVRIPGLPLMYYDDDLLETISREEGYCKSPLAGSAWITIIDPTSRDPIADRMEQDAPEPSSGEFWMIVCRHRPV</sequence>
<name>A0A9Q0FFB6_9ROSI</name>
<evidence type="ECO:0000313" key="2">
    <source>
        <dbReference type="Proteomes" id="UP001141552"/>
    </source>
</evidence>
<accession>A0A9Q0FFB6</accession>
<gene>
    <name evidence="1" type="ORF">Tsubulata_023055</name>
</gene>